<evidence type="ECO:0000313" key="3">
    <source>
        <dbReference type="EMBL" id="MDG4714407.1"/>
    </source>
</evidence>
<organism evidence="3 4">
    <name type="scientific">Winogradskyella marincola</name>
    <dbReference type="NCBI Taxonomy" id="3037795"/>
    <lineage>
        <taxon>Bacteria</taxon>
        <taxon>Pseudomonadati</taxon>
        <taxon>Bacteroidota</taxon>
        <taxon>Flavobacteriia</taxon>
        <taxon>Flavobacteriales</taxon>
        <taxon>Flavobacteriaceae</taxon>
        <taxon>Winogradskyella</taxon>
    </lineage>
</organism>
<sequence length="143" mass="16865">MTLTDQHIAFISNNLDFYGLKNNDLKEDLLDHICTHIENSNEHDFETAYKKAIHEFGGHLNLNHIEHQTNLQLYFNASKNRNRLLFLMSYISAACILLGIVFKFMHWPFASILLVVGFAFLIFLTLPIYFYSRYKDRIIKYQS</sequence>
<gene>
    <name evidence="3" type="ORF">P7122_00855</name>
</gene>
<keyword evidence="1" id="KW-0472">Membrane</keyword>
<evidence type="ECO:0000256" key="1">
    <source>
        <dbReference type="SAM" id="Phobius"/>
    </source>
</evidence>
<dbReference type="EMBL" id="JARSBN010000001">
    <property type="protein sequence ID" value="MDG4714407.1"/>
    <property type="molecule type" value="Genomic_DNA"/>
</dbReference>
<dbReference type="Pfam" id="PF22827">
    <property type="entry name" value="GldL_N"/>
    <property type="match status" value="1"/>
</dbReference>
<keyword evidence="4" id="KW-1185">Reference proteome</keyword>
<name>A0ABT6FXJ9_9FLAO</name>
<dbReference type="Proteomes" id="UP001529085">
    <property type="component" value="Unassembled WGS sequence"/>
</dbReference>
<feature type="domain" description="Gliding motility protein GldL-like N-terminal" evidence="2">
    <location>
        <begin position="91"/>
        <end position="122"/>
    </location>
</feature>
<keyword evidence="1" id="KW-0812">Transmembrane</keyword>
<accession>A0ABT6FXJ9</accession>
<dbReference type="RefSeq" id="WP_278003895.1">
    <property type="nucleotide sequence ID" value="NZ_JARSBN010000001.1"/>
</dbReference>
<reference evidence="3 4" key="1">
    <citation type="submission" date="2023-03" db="EMBL/GenBank/DDBJ databases">
        <title>Strain YYF002 represents a novel species in the genus Winogradskyella isolated from seawater.</title>
        <authorList>
            <person name="Fu Z.-Y."/>
        </authorList>
    </citation>
    <scope>NUCLEOTIDE SEQUENCE [LARGE SCALE GENOMIC DNA]</scope>
    <source>
        <strain evidence="3 4">YYF002</strain>
    </source>
</reference>
<feature type="transmembrane region" description="Helical" evidence="1">
    <location>
        <begin position="84"/>
        <end position="102"/>
    </location>
</feature>
<comment type="caution">
    <text evidence="3">The sequence shown here is derived from an EMBL/GenBank/DDBJ whole genome shotgun (WGS) entry which is preliminary data.</text>
</comment>
<feature type="transmembrane region" description="Helical" evidence="1">
    <location>
        <begin position="108"/>
        <end position="131"/>
    </location>
</feature>
<proteinExistence type="predicted"/>
<protein>
    <recommendedName>
        <fullName evidence="2">Gliding motility protein GldL-like N-terminal domain-containing protein</fullName>
    </recommendedName>
</protein>
<dbReference type="InterPro" id="IPR055087">
    <property type="entry name" value="GldL-like_N"/>
</dbReference>
<evidence type="ECO:0000259" key="2">
    <source>
        <dbReference type="Pfam" id="PF22827"/>
    </source>
</evidence>
<evidence type="ECO:0000313" key="4">
    <source>
        <dbReference type="Proteomes" id="UP001529085"/>
    </source>
</evidence>
<keyword evidence="1" id="KW-1133">Transmembrane helix</keyword>